<feature type="domain" description="Heterokaryon incompatibility" evidence="1">
    <location>
        <begin position="50"/>
        <end position="198"/>
    </location>
</feature>
<feature type="non-terminal residue" evidence="2">
    <location>
        <position position="200"/>
    </location>
</feature>
<gene>
    <name evidence="2" type="ORF">DM02DRAFT_693176</name>
</gene>
<accession>A0A2V1D897</accession>
<dbReference type="OrthoDB" id="2157530at2759"/>
<dbReference type="InterPro" id="IPR010730">
    <property type="entry name" value="HET"/>
</dbReference>
<keyword evidence="3" id="KW-1185">Reference proteome</keyword>
<name>A0A2V1D897_9PLEO</name>
<dbReference type="PANTHER" id="PTHR24148">
    <property type="entry name" value="ANKYRIN REPEAT DOMAIN-CONTAINING PROTEIN 39 HOMOLOG-RELATED"/>
    <property type="match status" value="1"/>
</dbReference>
<evidence type="ECO:0000313" key="3">
    <source>
        <dbReference type="Proteomes" id="UP000244855"/>
    </source>
</evidence>
<proteinExistence type="predicted"/>
<dbReference type="Pfam" id="PF06985">
    <property type="entry name" value="HET"/>
    <property type="match status" value="1"/>
</dbReference>
<dbReference type="PANTHER" id="PTHR24148:SF77">
    <property type="entry name" value="HETEROKARYON INCOMPATIBILITY DOMAIN-CONTAINING PROTEIN"/>
    <property type="match status" value="1"/>
</dbReference>
<dbReference type="EMBL" id="KZ805538">
    <property type="protein sequence ID" value="PVH94357.1"/>
    <property type="molecule type" value="Genomic_DNA"/>
</dbReference>
<reference evidence="2 3" key="1">
    <citation type="journal article" date="2018" name="Sci. Rep.">
        <title>Comparative genomics provides insights into the lifestyle and reveals functional heterogeneity of dark septate endophytic fungi.</title>
        <authorList>
            <person name="Knapp D.G."/>
            <person name="Nemeth J.B."/>
            <person name="Barry K."/>
            <person name="Hainaut M."/>
            <person name="Henrissat B."/>
            <person name="Johnson J."/>
            <person name="Kuo A."/>
            <person name="Lim J.H.P."/>
            <person name="Lipzen A."/>
            <person name="Nolan M."/>
            <person name="Ohm R.A."/>
            <person name="Tamas L."/>
            <person name="Grigoriev I.V."/>
            <person name="Spatafora J.W."/>
            <person name="Nagy L.G."/>
            <person name="Kovacs G.M."/>
        </authorList>
    </citation>
    <scope>NUCLEOTIDE SEQUENCE [LARGE SCALE GENOMIC DNA]</scope>
    <source>
        <strain evidence="2 3">DSE2036</strain>
    </source>
</reference>
<dbReference type="Proteomes" id="UP000244855">
    <property type="component" value="Unassembled WGS sequence"/>
</dbReference>
<dbReference type="InterPro" id="IPR052895">
    <property type="entry name" value="HetReg/Transcr_Mod"/>
</dbReference>
<organism evidence="2 3">
    <name type="scientific">Periconia macrospinosa</name>
    <dbReference type="NCBI Taxonomy" id="97972"/>
    <lineage>
        <taxon>Eukaryota</taxon>
        <taxon>Fungi</taxon>
        <taxon>Dikarya</taxon>
        <taxon>Ascomycota</taxon>
        <taxon>Pezizomycotina</taxon>
        <taxon>Dothideomycetes</taxon>
        <taxon>Pleosporomycetidae</taxon>
        <taxon>Pleosporales</taxon>
        <taxon>Massarineae</taxon>
        <taxon>Periconiaceae</taxon>
        <taxon>Periconia</taxon>
    </lineage>
</organism>
<protein>
    <submittedName>
        <fullName evidence="2">HET-domain-containing protein</fullName>
    </submittedName>
</protein>
<evidence type="ECO:0000313" key="2">
    <source>
        <dbReference type="EMBL" id="PVH94357.1"/>
    </source>
</evidence>
<dbReference type="STRING" id="97972.A0A2V1D897"/>
<sequence>MIANMPLAPQIYQPLAHRGEIRLLRMKPGTNEEPIEIHLKTAKLDSKTQYTALSYVWGDSSPPFLVKCDGHNFPVTHNLWEILSRFHQDRFEGLLWIDAICINQQDNKEKGVQVSMMREIYKQASKVIFWLGKQERYDEFAVDLMTLFKKRHEPFSELQPWRDKPLHELGLPSEHPGWLGWASLLCRPWFSRVWIVQEFL</sequence>
<evidence type="ECO:0000259" key="1">
    <source>
        <dbReference type="Pfam" id="PF06985"/>
    </source>
</evidence>
<dbReference type="AlphaFoldDB" id="A0A2V1D897"/>